<sequence>MAIDELVQVFLDESEDEIRELEAGLIKLEEDQDDESTINRVFRAAHTIKGSAGLVGFEEVSNFTHNIENILDRIRNKDLRITKKLISNLLSAVDLLKRMITASAEGEALDRTEIENITLTLKRFTGTNRPAEEAHPSGSREQSEEKERVLCISMRFRPDILSTGQDPLMLIRELSDNGSIIETRAFTEAIPEFYNLNPTICYTWWEVILRTERPLSDIQNIFLFVVDENDILIEDVSSQYKDGVELSLAEKPIGEILVEKGIVKTSDIEEVLKDRKTTGEALVEKGKVPREIVEKMAMAQSQSRKIAKSSTIRVDTDKLDKLVNLVGEMVISVARMSQLASEVDGNGASRSLQGASSALERISRELQEQVMRVRMVPVEGTFNRFRRVVRDLSFELGKKIEIKMSGTDTELDKNVIEQIGDPLKHMIRNSIDHGIESPEERRRLGKPVEGTIWLKAYQREGNIFIEISDDGRGIDKDKVLAKSIEKGLAEPGRTYSEKEIFEMLFAPGLSTSEKVSEISGRGVGMDVVRKNIEDLHGSIEIISERGKGSTFRVKLPLTLAIIDGMMVRVGNEVLTIPLSVIDKSVRPSKSEIKTVEGKGELVDIRGNYIPLVRIYELFNIPSEKTDPTDALVVVLQSTEGRFGVLVDDVLGQTQAVIKSIDKNFRKIEGTSGATILGNGKVSLILDVHGIERMAFNN</sequence>
<dbReference type="PANTHER" id="PTHR43395">
    <property type="entry name" value="SENSOR HISTIDINE KINASE CHEA"/>
    <property type="match status" value="1"/>
</dbReference>
<dbReference type="InterPro" id="IPR036641">
    <property type="entry name" value="HPT_dom_sf"/>
</dbReference>
<dbReference type="InterPro" id="IPR008207">
    <property type="entry name" value="Sig_transdc_His_kin_Hpt_dom"/>
</dbReference>
<evidence type="ECO:0000256" key="4">
    <source>
        <dbReference type="ARBA" id="ARBA00022500"/>
    </source>
</evidence>
<keyword evidence="4" id="KW-0145">Chemotaxis</keyword>
<dbReference type="SMART" id="SM00073">
    <property type="entry name" value="HPT"/>
    <property type="match status" value="1"/>
</dbReference>
<dbReference type="InterPro" id="IPR036890">
    <property type="entry name" value="HATPase_C_sf"/>
</dbReference>
<dbReference type="Pfam" id="PF01584">
    <property type="entry name" value="CheW"/>
    <property type="match status" value="1"/>
</dbReference>
<feature type="domain" description="HPt" evidence="14">
    <location>
        <begin position="1"/>
        <end position="103"/>
    </location>
</feature>
<dbReference type="InterPro" id="IPR004105">
    <property type="entry name" value="CheA-like_dim"/>
</dbReference>
<keyword evidence="10" id="KW-0902">Two-component regulatory system</keyword>
<dbReference type="PROSITE" id="PS50894">
    <property type="entry name" value="HPT"/>
    <property type="match status" value="1"/>
</dbReference>
<comment type="catalytic activity">
    <reaction evidence="1">
        <text>ATP + protein L-histidine = ADP + protein N-phospho-L-histidine.</text>
        <dbReference type="EC" id="2.7.13.3"/>
    </reaction>
</comment>
<dbReference type="Pfam" id="PF02518">
    <property type="entry name" value="HATPase_c"/>
    <property type="match status" value="1"/>
</dbReference>
<organism evidence="15">
    <name type="scientific">anaerobic digester metagenome</name>
    <dbReference type="NCBI Taxonomy" id="1263854"/>
    <lineage>
        <taxon>unclassified sequences</taxon>
        <taxon>metagenomes</taxon>
        <taxon>ecological metagenomes</taxon>
    </lineage>
</organism>
<feature type="domain" description="Histidine kinase" evidence="12">
    <location>
        <begin position="287"/>
        <end position="559"/>
    </location>
</feature>
<keyword evidence="6" id="KW-0808">Transferase</keyword>
<evidence type="ECO:0000259" key="14">
    <source>
        <dbReference type="PROSITE" id="PS50894"/>
    </source>
</evidence>
<dbReference type="InterPro" id="IPR036097">
    <property type="entry name" value="HisK_dim/P_sf"/>
</dbReference>
<evidence type="ECO:0000256" key="1">
    <source>
        <dbReference type="ARBA" id="ARBA00000085"/>
    </source>
</evidence>
<dbReference type="EMBL" id="CAADRM010000143">
    <property type="protein sequence ID" value="VFU18075.1"/>
    <property type="molecule type" value="Genomic_DNA"/>
</dbReference>
<dbReference type="GO" id="GO:0000155">
    <property type="term" value="F:phosphorelay sensor kinase activity"/>
    <property type="evidence" value="ECO:0007669"/>
    <property type="project" value="InterPro"/>
</dbReference>
<accession>A0A485M4S7</accession>
<reference evidence="15" key="1">
    <citation type="submission" date="2019-03" db="EMBL/GenBank/DDBJ databases">
        <authorList>
            <person name="Hao L."/>
        </authorList>
    </citation>
    <scope>NUCLEOTIDE SEQUENCE</scope>
</reference>
<evidence type="ECO:0000256" key="5">
    <source>
        <dbReference type="ARBA" id="ARBA00022553"/>
    </source>
</evidence>
<dbReference type="InterPro" id="IPR051315">
    <property type="entry name" value="Bact_Chemotaxis_CheA"/>
</dbReference>
<evidence type="ECO:0000256" key="7">
    <source>
        <dbReference type="ARBA" id="ARBA00022741"/>
    </source>
</evidence>
<dbReference type="Gene3D" id="3.30.565.10">
    <property type="entry name" value="Histidine kinase-like ATPase, C-terminal domain"/>
    <property type="match status" value="1"/>
</dbReference>
<dbReference type="GO" id="GO:0005524">
    <property type="term" value="F:ATP binding"/>
    <property type="evidence" value="ECO:0007669"/>
    <property type="project" value="UniProtKB-KW"/>
</dbReference>
<dbReference type="InterPro" id="IPR037006">
    <property type="entry name" value="CheA-like_homodim_sf"/>
</dbReference>
<dbReference type="Pfam" id="PF01627">
    <property type="entry name" value="Hpt"/>
    <property type="match status" value="1"/>
</dbReference>
<dbReference type="SMART" id="SM01231">
    <property type="entry name" value="H-kinase_dim"/>
    <property type="match status" value="1"/>
</dbReference>
<protein>
    <recommendedName>
        <fullName evidence="3">Chemotaxis protein CheA</fullName>
        <ecNumber evidence="2">2.7.13.3</ecNumber>
    </recommendedName>
</protein>
<keyword evidence="8" id="KW-0418">Kinase</keyword>
<dbReference type="InterPro" id="IPR002545">
    <property type="entry name" value="CheW-lke_dom"/>
</dbReference>
<dbReference type="PROSITE" id="PS50851">
    <property type="entry name" value="CHEW"/>
    <property type="match status" value="1"/>
</dbReference>
<dbReference type="Gene3D" id="1.10.287.560">
    <property type="entry name" value="Histidine kinase CheA-like, homodimeric domain"/>
    <property type="match status" value="1"/>
</dbReference>
<evidence type="ECO:0000256" key="6">
    <source>
        <dbReference type="ARBA" id="ARBA00022679"/>
    </source>
</evidence>
<evidence type="ECO:0000313" key="15">
    <source>
        <dbReference type="EMBL" id="VFU18075.1"/>
    </source>
</evidence>
<keyword evidence="9" id="KW-0067">ATP-binding</keyword>
<dbReference type="SMART" id="SM00260">
    <property type="entry name" value="CheW"/>
    <property type="match status" value="1"/>
</dbReference>
<dbReference type="AlphaFoldDB" id="A0A485M4S7"/>
<dbReference type="Gene3D" id="1.20.120.160">
    <property type="entry name" value="HPT domain"/>
    <property type="match status" value="1"/>
</dbReference>
<dbReference type="GO" id="GO:0006935">
    <property type="term" value="P:chemotaxis"/>
    <property type="evidence" value="ECO:0007669"/>
    <property type="project" value="UniProtKB-KW"/>
</dbReference>
<dbReference type="Pfam" id="PF02895">
    <property type="entry name" value="H-kinase_dim"/>
    <property type="match status" value="1"/>
</dbReference>
<dbReference type="PROSITE" id="PS50109">
    <property type="entry name" value="HIS_KIN"/>
    <property type="match status" value="1"/>
</dbReference>
<proteinExistence type="predicted"/>
<dbReference type="CDD" id="cd00731">
    <property type="entry name" value="CheA_reg"/>
    <property type="match status" value="1"/>
</dbReference>
<keyword evidence="7" id="KW-0547">Nucleotide-binding</keyword>
<evidence type="ECO:0000256" key="11">
    <source>
        <dbReference type="SAM" id="MobiDB-lite"/>
    </source>
</evidence>
<dbReference type="CDD" id="cd16916">
    <property type="entry name" value="HATPase_CheA-like"/>
    <property type="match status" value="1"/>
</dbReference>
<gene>
    <name evidence="15" type="ORF">SCFA_760004</name>
</gene>
<dbReference type="EC" id="2.7.13.3" evidence="2"/>
<evidence type="ECO:0000256" key="3">
    <source>
        <dbReference type="ARBA" id="ARBA00021495"/>
    </source>
</evidence>
<dbReference type="InterPro" id="IPR036061">
    <property type="entry name" value="CheW-like_dom_sf"/>
</dbReference>
<evidence type="ECO:0000256" key="10">
    <source>
        <dbReference type="ARBA" id="ARBA00023012"/>
    </source>
</evidence>
<dbReference type="InterPro" id="IPR005467">
    <property type="entry name" value="His_kinase_dom"/>
</dbReference>
<evidence type="ECO:0000259" key="12">
    <source>
        <dbReference type="PROSITE" id="PS50109"/>
    </source>
</evidence>
<dbReference type="PANTHER" id="PTHR43395:SF10">
    <property type="entry name" value="CHEMOTAXIS PROTEIN CHEA"/>
    <property type="match status" value="1"/>
</dbReference>
<dbReference type="SUPFAM" id="SSF47384">
    <property type="entry name" value="Homodimeric domain of signal transducing histidine kinase"/>
    <property type="match status" value="1"/>
</dbReference>
<dbReference type="InterPro" id="IPR003594">
    <property type="entry name" value="HATPase_dom"/>
</dbReference>
<evidence type="ECO:0000256" key="8">
    <source>
        <dbReference type="ARBA" id="ARBA00022777"/>
    </source>
</evidence>
<keyword evidence="5" id="KW-0597">Phosphoprotein</keyword>
<dbReference type="FunFam" id="3.30.565.10:FF:000016">
    <property type="entry name" value="Chemotaxis protein CheA, putative"/>
    <property type="match status" value="1"/>
</dbReference>
<evidence type="ECO:0000256" key="9">
    <source>
        <dbReference type="ARBA" id="ARBA00022840"/>
    </source>
</evidence>
<dbReference type="SUPFAM" id="SSF47226">
    <property type="entry name" value="Histidine-containing phosphotransfer domain, HPT domain"/>
    <property type="match status" value="1"/>
</dbReference>
<dbReference type="SMART" id="SM00387">
    <property type="entry name" value="HATPase_c"/>
    <property type="match status" value="1"/>
</dbReference>
<dbReference type="GO" id="GO:0005737">
    <property type="term" value="C:cytoplasm"/>
    <property type="evidence" value="ECO:0007669"/>
    <property type="project" value="InterPro"/>
</dbReference>
<name>A0A485M4S7_9ZZZZ</name>
<dbReference type="PRINTS" id="PR00344">
    <property type="entry name" value="BCTRLSENSOR"/>
</dbReference>
<dbReference type="Gene3D" id="2.30.30.40">
    <property type="entry name" value="SH3 Domains"/>
    <property type="match status" value="1"/>
</dbReference>
<feature type="region of interest" description="Disordered" evidence="11">
    <location>
        <begin position="125"/>
        <end position="145"/>
    </location>
</feature>
<dbReference type="CDD" id="cd00088">
    <property type="entry name" value="HPT"/>
    <property type="match status" value="1"/>
</dbReference>
<dbReference type="SUPFAM" id="SSF50341">
    <property type="entry name" value="CheW-like"/>
    <property type="match status" value="1"/>
</dbReference>
<dbReference type="InterPro" id="IPR004358">
    <property type="entry name" value="Sig_transdc_His_kin-like_C"/>
</dbReference>
<evidence type="ECO:0000256" key="2">
    <source>
        <dbReference type="ARBA" id="ARBA00012438"/>
    </source>
</evidence>
<dbReference type="SUPFAM" id="SSF55874">
    <property type="entry name" value="ATPase domain of HSP90 chaperone/DNA topoisomerase II/histidine kinase"/>
    <property type="match status" value="1"/>
</dbReference>
<feature type="domain" description="CheW-like" evidence="13">
    <location>
        <begin position="561"/>
        <end position="696"/>
    </location>
</feature>
<evidence type="ECO:0000259" key="13">
    <source>
        <dbReference type="PROSITE" id="PS50851"/>
    </source>
</evidence>